<gene>
    <name evidence="2" type="ORF">V6N12_047019</name>
</gene>
<sequence>MISSKSIDDNTVVRAFQETCPTFKQTPISKLQYGDWIRYIPPRRQELNTHSKGSIRYLDGNRKQISNGQQLNVAQRVEGSKPSNIVDPTDSVPPLEGNIVPMQLQPPNRQFDTNITTNGSVQFKVSKLAVASSSHPPIIAAMQAAATSPYPPIMVSKINDVTSTHPPSTASNLAVATSTHPPLMASKLAAATSTLPPTMVPKTVAANFSHPSTMAIVDHDTKDAISYAPMTLAHNSQSIGLNGSTLTPTTAPFDESNEFLDFLANPTEANGDIPSLYDNLGLESTAVTALPIPTEEELEKNMGKSFLGTPSMLIVFDNWIFKANSSSAVLHDKESAALTTRGAKSHSSIQNDNKLKWPRPPPNSSKTRARMRSIKNSPVEVEYQPRQGK</sequence>
<comment type="caution">
    <text evidence="2">The sequence shown here is derived from an EMBL/GenBank/DDBJ whole genome shotgun (WGS) entry which is preliminary data.</text>
</comment>
<evidence type="ECO:0000313" key="2">
    <source>
        <dbReference type="EMBL" id="KAK8501434.1"/>
    </source>
</evidence>
<reference evidence="2 3" key="1">
    <citation type="journal article" date="2024" name="G3 (Bethesda)">
        <title>Genome assembly of Hibiscus sabdariffa L. provides insights into metabolisms of medicinal natural products.</title>
        <authorList>
            <person name="Kim T."/>
        </authorList>
    </citation>
    <scope>NUCLEOTIDE SEQUENCE [LARGE SCALE GENOMIC DNA]</scope>
    <source>
        <strain evidence="2">TK-2024</strain>
        <tissue evidence="2">Old leaves</tissue>
    </source>
</reference>
<accession>A0ABR2B3U3</accession>
<keyword evidence="3" id="KW-1185">Reference proteome</keyword>
<dbReference type="EMBL" id="JBBPBM010000189">
    <property type="protein sequence ID" value="KAK8501434.1"/>
    <property type="molecule type" value="Genomic_DNA"/>
</dbReference>
<name>A0ABR2B3U3_9ROSI</name>
<proteinExistence type="predicted"/>
<evidence type="ECO:0000256" key="1">
    <source>
        <dbReference type="SAM" id="MobiDB-lite"/>
    </source>
</evidence>
<dbReference type="Proteomes" id="UP001472677">
    <property type="component" value="Unassembled WGS sequence"/>
</dbReference>
<feature type="region of interest" description="Disordered" evidence="1">
    <location>
        <begin position="339"/>
        <end position="389"/>
    </location>
</feature>
<organism evidence="2 3">
    <name type="scientific">Hibiscus sabdariffa</name>
    <name type="common">roselle</name>
    <dbReference type="NCBI Taxonomy" id="183260"/>
    <lineage>
        <taxon>Eukaryota</taxon>
        <taxon>Viridiplantae</taxon>
        <taxon>Streptophyta</taxon>
        <taxon>Embryophyta</taxon>
        <taxon>Tracheophyta</taxon>
        <taxon>Spermatophyta</taxon>
        <taxon>Magnoliopsida</taxon>
        <taxon>eudicotyledons</taxon>
        <taxon>Gunneridae</taxon>
        <taxon>Pentapetalae</taxon>
        <taxon>rosids</taxon>
        <taxon>malvids</taxon>
        <taxon>Malvales</taxon>
        <taxon>Malvaceae</taxon>
        <taxon>Malvoideae</taxon>
        <taxon>Hibiscus</taxon>
    </lineage>
</organism>
<evidence type="ECO:0000313" key="3">
    <source>
        <dbReference type="Proteomes" id="UP001472677"/>
    </source>
</evidence>
<protein>
    <submittedName>
        <fullName evidence="2">Uncharacterized protein</fullName>
    </submittedName>
</protein>